<dbReference type="InterPro" id="IPR003663">
    <property type="entry name" value="Sugar/inositol_transpt"/>
</dbReference>
<feature type="transmembrane region" description="Helical" evidence="9">
    <location>
        <begin position="14"/>
        <end position="32"/>
    </location>
</feature>
<evidence type="ECO:0000256" key="5">
    <source>
        <dbReference type="ARBA" id="ARBA00022692"/>
    </source>
</evidence>
<evidence type="ECO:0000256" key="3">
    <source>
        <dbReference type="ARBA" id="ARBA00022448"/>
    </source>
</evidence>
<feature type="transmembrane region" description="Helical" evidence="9">
    <location>
        <begin position="52"/>
        <end position="73"/>
    </location>
</feature>
<evidence type="ECO:0000256" key="1">
    <source>
        <dbReference type="ARBA" id="ARBA00004651"/>
    </source>
</evidence>
<dbReference type="Pfam" id="PF00083">
    <property type="entry name" value="Sugar_tr"/>
    <property type="match status" value="1"/>
</dbReference>
<comment type="caution">
    <text evidence="11">The sequence shown here is derived from an EMBL/GenBank/DDBJ whole genome shotgun (WGS) entry which is preliminary data.</text>
</comment>
<dbReference type="InterPro" id="IPR050814">
    <property type="entry name" value="Myo-inositol_Transporter"/>
</dbReference>
<comment type="subcellular location">
    <subcellularLocation>
        <location evidence="1">Cell membrane</location>
        <topology evidence="1">Multi-pass membrane protein</topology>
    </subcellularLocation>
</comment>
<dbReference type="GO" id="GO:0022857">
    <property type="term" value="F:transmembrane transporter activity"/>
    <property type="evidence" value="ECO:0007669"/>
    <property type="project" value="InterPro"/>
</dbReference>
<keyword evidence="12" id="KW-1185">Reference proteome</keyword>
<feature type="transmembrane region" description="Helical" evidence="9">
    <location>
        <begin position="108"/>
        <end position="131"/>
    </location>
</feature>
<gene>
    <name evidence="11" type="ORF">LB941_12085</name>
</gene>
<dbReference type="InterPro" id="IPR005829">
    <property type="entry name" value="Sugar_transporter_CS"/>
</dbReference>
<feature type="transmembrane region" description="Helical" evidence="9">
    <location>
        <begin position="259"/>
        <end position="282"/>
    </location>
</feature>
<keyword evidence="4" id="KW-1003">Cell membrane</keyword>
<evidence type="ECO:0000259" key="10">
    <source>
        <dbReference type="PROSITE" id="PS50850"/>
    </source>
</evidence>
<feature type="transmembrane region" description="Helical" evidence="9">
    <location>
        <begin position="327"/>
        <end position="348"/>
    </location>
</feature>
<dbReference type="GO" id="GO:0005886">
    <property type="term" value="C:plasma membrane"/>
    <property type="evidence" value="ECO:0007669"/>
    <property type="project" value="UniProtKB-SubCell"/>
</dbReference>
<feature type="transmembrane region" description="Helical" evidence="9">
    <location>
        <begin position="85"/>
        <end position="102"/>
    </location>
</feature>
<dbReference type="InterPro" id="IPR005828">
    <property type="entry name" value="MFS_sugar_transport-like"/>
</dbReference>
<dbReference type="InterPro" id="IPR036259">
    <property type="entry name" value="MFS_trans_sf"/>
</dbReference>
<dbReference type="EMBL" id="JAIULA010000038">
    <property type="protein sequence ID" value="MCP0888069.1"/>
    <property type="molecule type" value="Genomic_DNA"/>
</dbReference>
<dbReference type="AlphaFoldDB" id="A0A9X2FNK5"/>
<feature type="transmembrane region" description="Helical" evidence="9">
    <location>
        <begin position="294"/>
        <end position="315"/>
    </location>
</feature>
<feature type="transmembrane region" description="Helical" evidence="9">
    <location>
        <begin position="175"/>
        <end position="197"/>
    </location>
</feature>
<evidence type="ECO:0000256" key="9">
    <source>
        <dbReference type="SAM" id="Phobius"/>
    </source>
</evidence>
<keyword evidence="3 8" id="KW-0813">Transport</keyword>
<evidence type="ECO:0000256" key="2">
    <source>
        <dbReference type="ARBA" id="ARBA00010992"/>
    </source>
</evidence>
<accession>A0A9X2FNK5</accession>
<feature type="domain" description="Major facilitator superfamily (MFS) profile" evidence="10">
    <location>
        <begin position="17"/>
        <end position="447"/>
    </location>
</feature>
<dbReference type="PANTHER" id="PTHR48020">
    <property type="entry name" value="PROTON MYO-INOSITOL COTRANSPORTER"/>
    <property type="match status" value="1"/>
</dbReference>
<evidence type="ECO:0000256" key="6">
    <source>
        <dbReference type="ARBA" id="ARBA00022989"/>
    </source>
</evidence>
<dbReference type="PRINTS" id="PR00171">
    <property type="entry name" value="SUGRTRNSPORT"/>
</dbReference>
<dbReference type="NCBIfam" id="TIGR00879">
    <property type="entry name" value="SP"/>
    <property type="match status" value="1"/>
</dbReference>
<keyword evidence="5 9" id="KW-0812">Transmembrane</keyword>
<feature type="transmembrane region" description="Helical" evidence="9">
    <location>
        <begin position="393"/>
        <end position="419"/>
    </location>
</feature>
<evidence type="ECO:0000256" key="4">
    <source>
        <dbReference type="ARBA" id="ARBA00022475"/>
    </source>
</evidence>
<dbReference type="FunFam" id="1.20.1250.20:FF:000134">
    <property type="entry name" value="MFS sugar transporter protein"/>
    <property type="match status" value="1"/>
</dbReference>
<dbReference type="Gene3D" id="1.20.1250.20">
    <property type="entry name" value="MFS general substrate transporter like domains"/>
    <property type="match status" value="1"/>
</dbReference>
<dbReference type="InterPro" id="IPR020846">
    <property type="entry name" value="MFS_dom"/>
</dbReference>
<feature type="transmembrane region" description="Helical" evidence="9">
    <location>
        <begin position="425"/>
        <end position="443"/>
    </location>
</feature>
<dbReference type="SUPFAM" id="SSF103473">
    <property type="entry name" value="MFS general substrate transporter"/>
    <property type="match status" value="1"/>
</dbReference>
<evidence type="ECO:0000313" key="12">
    <source>
        <dbReference type="Proteomes" id="UP001139006"/>
    </source>
</evidence>
<dbReference type="PANTHER" id="PTHR48020:SF12">
    <property type="entry name" value="PROTON MYO-INOSITOL COTRANSPORTER"/>
    <property type="match status" value="1"/>
</dbReference>
<evidence type="ECO:0000256" key="8">
    <source>
        <dbReference type="RuleBase" id="RU003346"/>
    </source>
</evidence>
<protein>
    <submittedName>
        <fullName evidence="11">Sugar porter family MFS transporter</fullName>
    </submittedName>
</protein>
<keyword evidence="7 9" id="KW-0472">Membrane</keyword>
<evidence type="ECO:0000313" key="11">
    <source>
        <dbReference type="EMBL" id="MCP0888069.1"/>
    </source>
</evidence>
<sequence>MLAGLGGKEVKRKLTIIATIASFGGLLFGYDTGVINGALPFMAKASELNMNAQWEGLVSSSLTLGAAFGAVLTGKISDKKGRRKVIIGLAALFTVSTIASSLSPTAPILAAVRFILGLAVGGSSVIVPTFLAEIAPSEQRGKLVTRNQVMIVLGQLIAFVFNAILGTVFGDVHGIWRFMIVLATLPAIGLWIGMNFVPESPRWLAANNRLDEAFSVLKQMRTEQQAEDEMHKIKISLKSEKEIETASLKDLKVPWIRRLILIGVGLGALQQIIGINIMMYYGTTILQKAGFGQSAALIANIANGVTSVAATLYTINLMGKFKRRPILIVGIIGTTLSMTGITVTSYLFSGSPILPYFTIAMTVIFLAFFQGAIGPLTWLLLSEIFPSRIRGMGMGIATFVLWVMNFLVGYLFPILLASIGMTKTFMIFIVLNVLSLIFAVKYTPETAGRSLEEIELDNKFDKHFPDHSRVNK</sequence>
<reference evidence="11 12" key="1">
    <citation type="journal article" date="2023" name="Int. J. Syst. Evol. Microbiol.">
        <title>Ligilactobacillus ubinensis sp. nov., a novel species isolated from the wild ferment of a durian fruit (Durio zibethinus).</title>
        <authorList>
            <person name="Heng Y.C."/>
            <person name="Menon N."/>
            <person name="Chen B."/>
            <person name="Loo B.Z.L."/>
            <person name="Wong G.W.J."/>
            <person name="Lim A.C.H."/>
            <person name="Silvaraju S."/>
            <person name="Kittelmann S."/>
        </authorList>
    </citation>
    <scope>NUCLEOTIDE SEQUENCE [LARGE SCALE GENOMIC DNA]</scope>
    <source>
        <strain evidence="11 12">WILCCON 0076</strain>
    </source>
</reference>
<feature type="transmembrane region" description="Helical" evidence="9">
    <location>
        <begin position="151"/>
        <end position="169"/>
    </location>
</feature>
<dbReference type="PROSITE" id="PS50850">
    <property type="entry name" value="MFS"/>
    <property type="match status" value="1"/>
</dbReference>
<dbReference type="CDD" id="cd17359">
    <property type="entry name" value="MFS_XylE_like"/>
    <property type="match status" value="1"/>
</dbReference>
<dbReference type="InterPro" id="IPR047984">
    <property type="entry name" value="XylE-like"/>
</dbReference>
<dbReference type="Proteomes" id="UP001139006">
    <property type="component" value="Unassembled WGS sequence"/>
</dbReference>
<comment type="similarity">
    <text evidence="2 8">Belongs to the major facilitator superfamily. Sugar transporter (TC 2.A.1.1) family.</text>
</comment>
<keyword evidence="6 9" id="KW-1133">Transmembrane helix</keyword>
<dbReference type="PROSITE" id="PS00217">
    <property type="entry name" value="SUGAR_TRANSPORT_2"/>
    <property type="match status" value="1"/>
</dbReference>
<organism evidence="11 12">
    <name type="scientific">Ligilactobacillus ubinensis</name>
    <dbReference type="NCBI Taxonomy" id="2876789"/>
    <lineage>
        <taxon>Bacteria</taxon>
        <taxon>Bacillati</taxon>
        <taxon>Bacillota</taxon>
        <taxon>Bacilli</taxon>
        <taxon>Lactobacillales</taxon>
        <taxon>Lactobacillaceae</taxon>
        <taxon>Ligilactobacillus</taxon>
    </lineage>
</organism>
<evidence type="ECO:0000256" key="7">
    <source>
        <dbReference type="ARBA" id="ARBA00023136"/>
    </source>
</evidence>
<name>A0A9X2FNK5_9LACO</name>
<proteinExistence type="inferred from homology"/>
<feature type="transmembrane region" description="Helical" evidence="9">
    <location>
        <begin position="354"/>
        <end position="381"/>
    </location>
</feature>